<evidence type="ECO:0000313" key="3">
    <source>
        <dbReference type="Proteomes" id="UP000075950"/>
    </source>
</evidence>
<reference evidence="3" key="1">
    <citation type="submission" date="2016-03" db="EMBL/GenBank/DDBJ databases">
        <authorList>
            <person name="Ploux O."/>
        </authorList>
    </citation>
    <scope>NUCLEOTIDE SEQUENCE [LARGE SCALE GENOMIC DNA]</scope>
    <source>
        <strain evidence="3">BS258</strain>
    </source>
</reference>
<keyword evidence="1" id="KW-1133">Transmembrane helix</keyword>
<dbReference type="EMBL" id="CP014869">
    <property type="protein sequence ID" value="AMT94654.1"/>
    <property type="molecule type" value="Genomic_DNA"/>
</dbReference>
<accession>A0A142NPG0</accession>
<dbReference type="OrthoDB" id="9952209at2"/>
<dbReference type="AlphaFoldDB" id="A0A142NPG0"/>
<dbReference type="Proteomes" id="UP000075950">
    <property type="component" value="Chromosome"/>
</dbReference>
<feature type="transmembrane region" description="Helical" evidence="1">
    <location>
        <begin position="12"/>
        <end position="35"/>
    </location>
</feature>
<proteinExistence type="predicted"/>
<keyword evidence="1" id="KW-0812">Transmembrane</keyword>
<evidence type="ECO:0000256" key="1">
    <source>
        <dbReference type="SAM" id="Phobius"/>
    </source>
</evidence>
<gene>
    <name evidence="2" type="ORF">A2T55_13540</name>
</gene>
<name>A0A142NPG0_BRELN</name>
<dbReference type="KEGG" id="bly:A2T55_13540"/>
<sequence length="129" mass="14103">MARTVFVFNIRPVILLIGAVLVGIPAALFMLIGWMTLDSSETAFIDEVEAEIGELEKPRDVVKDAKDLCDSFEFEADGLSGFDDDSRAYDIQATDFGAVHGDEEGELPKKDALVIVHAAEEHLCEASEE</sequence>
<dbReference type="RefSeq" id="WP_039209990.1">
    <property type="nucleotide sequence ID" value="NZ_CP014869.1"/>
</dbReference>
<protein>
    <submittedName>
        <fullName evidence="2">Uncharacterized protein</fullName>
    </submittedName>
</protein>
<keyword evidence="1" id="KW-0472">Membrane</keyword>
<organism evidence="2 3">
    <name type="scientific">Brevibacterium linens</name>
    <dbReference type="NCBI Taxonomy" id="1703"/>
    <lineage>
        <taxon>Bacteria</taxon>
        <taxon>Bacillati</taxon>
        <taxon>Actinomycetota</taxon>
        <taxon>Actinomycetes</taxon>
        <taxon>Micrococcales</taxon>
        <taxon>Brevibacteriaceae</taxon>
        <taxon>Brevibacterium</taxon>
    </lineage>
</organism>
<evidence type="ECO:0000313" key="2">
    <source>
        <dbReference type="EMBL" id="AMT94654.1"/>
    </source>
</evidence>